<sequence>MKQYTLPIILFLTISISLLAISASGDHDQFIYTGFTGSNLTLDGAAKITATGLLGLTNDTFRIKGHASHPAPLRFRKSPNGTVQSFSVSFVFGILSSFGDIRGHGFAFFIAPSNDFSTAFPIQFLGLLNDINNGSSTNHLFAIELDTIRNDEFGDIDNNHVGIDINSLNSVRSSYAGFYNDNNGALTNVSLIGDKPMQVWVEYDGNATQIDVTLAPLGIGRPKRPLLSVVHNLSTVLTDQAYLGFSSSTGLSTGHHYVLASAIFVLAIGVAIVLLVRRHLRYKEVREDWEVEYGPHRFAYKDLFDATKGFKNKNLVGTGGFGRVYKGVLPNSRLEVAIKRVSYESKQGIKEFVAEVVSIGHLQHRNVVKLLGYCRRKGELLLVYDYMANGSLDKYLYRQEGKPTLNWGQRFQIIKDIASGLLYLHEEWDKVVIHRDVKASNVLLDKQLNGRLGDFGLARLYDHGTDPQTTHVVGTIGYLAPELVHRGKATTLTDVFSFGIFILEVTCGQKPIKEDSQGRQLILVDWVLQNWHKGSLLDTVDIKIQGNYDIGEACLVLKLGLMCSHPFPNVRPNVRQVMQYLDGDVPLPELKPEHFSFDMLALIQKQNEGYDPSAMSLYPSPMMTSFGSTSSFSLEGR</sequence>
<accession>B8B720</accession>
<dbReference type="SUPFAM" id="SSF49899">
    <property type="entry name" value="Concanavalin A-like lectins/glucanases"/>
    <property type="match status" value="1"/>
</dbReference>
<dbReference type="InterPro" id="IPR001220">
    <property type="entry name" value="Legume_lectin_dom"/>
</dbReference>
<evidence type="ECO:0000256" key="17">
    <source>
        <dbReference type="ARBA" id="ARBA00023180"/>
    </source>
</evidence>
<evidence type="ECO:0000256" key="3">
    <source>
        <dbReference type="ARBA" id="ARBA00010217"/>
    </source>
</evidence>
<comment type="catalytic activity">
    <reaction evidence="19">
        <text>L-seryl-[protein] + ATP = O-phospho-L-seryl-[protein] + ADP + H(+)</text>
        <dbReference type="Rhea" id="RHEA:17989"/>
        <dbReference type="Rhea" id="RHEA-COMP:9863"/>
        <dbReference type="Rhea" id="RHEA-COMP:11604"/>
        <dbReference type="ChEBI" id="CHEBI:15378"/>
        <dbReference type="ChEBI" id="CHEBI:29999"/>
        <dbReference type="ChEBI" id="CHEBI:30616"/>
        <dbReference type="ChEBI" id="CHEBI:83421"/>
        <dbReference type="ChEBI" id="CHEBI:456216"/>
        <dbReference type="EC" id="2.7.11.1"/>
    </reaction>
    <physiologicalReaction direction="left-to-right" evidence="19">
        <dbReference type="Rhea" id="RHEA:17990"/>
    </physiologicalReaction>
</comment>
<dbReference type="SMART" id="SM00220">
    <property type="entry name" value="S_TKc"/>
    <property type="match status" value="1"/>
</dbReference>
<keyword evidence="7" id="KW-0808">Transferase</keyword>
<feature type="domain" description="Protein kinase" evidence="23">
    <location>
        <begin position="310"/>
        <end position="590"/>
    </location>
</feature>
<dbReference type="Gene3D" id="3.30.200.20">
    <property type="entry name" value="Phosphorylase Kinase, domain 1"/>
    <property type="match status" value="1"/>
</dbReference>
<keyword evidence="5" id="KW-1003">Cell membrane</keyword>
<keyword evidence="13 20" id="KW-0067">ATP-binding</keyword>
<evidence type="ECO:0000256" key="11">
    <source>
        <dbReference type="ARBA" id="ARBA00022741"/>
    </source>
</evidence>
<dbReference type="GO" id="GO:1901001">
    <property type="term" value="P:negative regulation of response to salt stress"/>
    <property type="evidence" value="ECO:0007669"/>
    <property type="project" value="UniProtKB-ARBA"/>
</dbReference>
<evidence type="ECO:0000259" key="23">
    <source>
        <dbReference type="PROSITE" id="PS50011"/>
    </source>
</evidence>
<dbReference type="Gene3D" id="2.60.120.200">
    <property type="match status" value="1"/>
</dbReference>
<name>B8B720_ORYSI</name>
<evidence type="ECO:0000256" key="14">
    <source>
        <dbReference type="ARBA" id="ARBA00022989"/>
    </source>
</evidence>
<evidence type="ECO:0000256" key="18">
    <source>
        <dbReference type="ARBA" id="ARBA00048659"/>
    </source>
</evidence>
<evidence type="ECO:0000256" key="22">
    <source>
        <dbReference type="SAM" id="SignalP"/>
    </source>
</evidence>
<dbReference type="FunFam" id="1.10.510.10:FF:000517">
    <property type="entry name" value="Putative receptor kinase Lecrk"/>
    <property type="match status" value="1"/>
</dbReference>
<keyword evidence="10" id="KW-0430">Lectin</keyword>
<dbReference type="FunFam" id="3.30.200.20:FF:000112">
    <property type="entry name" value="Lectin-domain containing receptor kinase A4.3"/>
    <property type="match status" value="1"/>
</dbReference>
<evidence type="ECO:0000256" key="6">
    <source>
        <dbReference type="ARBA" id="ARBA00022527"/>
    </source>
</evidence>
<dbReference type="STRING" id="39946.B8B720"/>
<dbReference type="InterPro" id="IPR013320">
    <property type="entry name" value="ConA-like_dom_sf"/>
</dbReference>
<evidence type="ECO:0000256" key="16">
    <source>
        <dbReference type="ARBA" id="ARBA00023170"/>
    </source>
</evidence>
<evidence type="ECO:0000256" key="20">
    <source>
        <dbReference type="PROSITE-ProRule" id="PRU10141"/>
    </source>
</evidence>
<comment type="subcellular location">
    <subcellularLocation>
        <location evidence="1">Cell membrane</location>
        <topology evidence="1">Single-pass type I membrane protein</topology>
    </subcellularLocation>
</comment>
<evidence type="ECO:0000256" key="4">
    <source>
        <dbReference type="ARBA" id="ARBA00012513"/>
    </source>
</evidence>
<dbReference type="HOGENOM" id="CLU_000288_62_3_1"/>
<evidence type="ECO:0000256" key="2">
    <source>
        <dbReference type="ARBA" id="ARBA00008536"/>
    </source>
</evidence>
<evidence type="ECO:0000256" key="13">
    <source>
        <dbReference type="ARBA" id="ARBA00022840"/>
    </source>
</evidence>
<keyword evidence="8 21" id="KW-0812">Transmembrane</keyword>
<dbReference type="AlphaFoldDB" id="B8B720"/>
<dbReference type="InterPro" id="IPR011009">
    <property type="entry name" value="Kinase-like_dom_sf"/>
</dbReference>
<dbReference type="PROSITE" id="PS50011">
    <property type="entry name" value="PROTEIN_KINASE_DOM"/>
    <property type="match status" value="1"/>
</dbReference>
<feature type="transmembrane region" description="Helical" evidence="21">
    <location>
        <begin position="257"/>
        <end position="276"/>
    </location>
</feature>
<dbReference type="FunFam" id="2.60.120.200:FF:000051">
    <property type="entry name" value="L-type lectin-domain containing receptor kinase V.9"/>
    <property type="match status" value="1"/>
</dbReference>
<evidence type="ECO:0000256" key="7">
    <source>
        <dbReference type="ARBA" id="ARBA00022679"/>
    </source>
</evidence>
<evidence type="ECO:0000313" key="25">
    <source>
        <dbReference type="Proteomes" id="UP000007015"/>
    </source>
</evidence>
<dbReference type="PROSITE" id="PS00108">
    <property type="entry name" value="PROTEIN_KINASE_ST"/>
    <property type="match status" value="1"/>
</dbReference>
<evidence type="ECO:0000256" key="12">
    <source>
        <dbReference type="ARBA" id="ARBA00022777"/>
    </source>
</evidence>
<feature type="signal peptide" evidence="22">
    <location>
        <begin position="1"/>
        <end position="25"/>
    </location>
</feature>
<evidence type="ECO:0000256" key="5">
    <source>
        <dbReference type="ARBA" id="ARBA00022475"/>
    </source>
</evidence>
<feature type="chain" id="PRO_5002865307" description="non-specific serine/threonine protein kinase" evidence="22">
    <location>
        <begin position="26"/>
        <end position="637"/>
    </location>
</feature>
<proteinExistence type="inferred from homology"/>
<dbReference type="PROSITE" id="PS00107">
    <property type="entry name" value="PROTEIN_KINASE_ATP"/>
    <property type="match status" value="1"/>
</dbReference>
<dbReference type="CDD" id="cd14066">
    <property type="entry name" value="STKc_IRAK"/>
    <property type="match status" value="1"/>
</dbReference>
<dbReference type="GO" id="GO:0005886">
    <property type="term" value="C:plasma membrane"/>
    <property type="evidence" value="ECO:0007669"/>
    <property type="project" value="UniProtKB-SubCell"/>
</dbReference>
<dbReference type="GO" id="GO:0005524">
    <property type="term" value="F:ATP binding"/>
    <property type="evidence" value="ECO:0007669"/>
    <property type="project" value="UniProtKB-UniRule"/>
</dbReference>
<dbReference type="OMA" id="LYPSPMM"/>
<evidence type="ECO:0000313" key="24">
    <source>
        <dbReference type="EMBL" id="EEC81465.1"/>
    </source>
</evidence>
<dbReference type="InterPro" id="IPR050528">
    <property type="entry name" value="L-type_Lectin-RKs"/>
</dbReference>
<evidence type="ECO:0000256" key="1">
    <source>
        <dbReference type="ARBA" id="ARBA00004251"/>
    </source>
</evidence>
<evidence type="ECO:0000256" key="15">
    <source>
        <dbReference type="ARBA" id="ARBA00023136"/>
    </source>
</evidence>
<gene>
    <name evidence="24" type="ORF">OsI_24777</name>
</gene>
<organism evidence="24 25">
    <name type="scientific">Oryza sativa subsp. indica</name>
    <name type="common">Rice</name>
    <dbReference type="NCBI Taxonomy" id="39946"/>
    <lineage>
        <taxon>Eukaryota</taxon>
        <taxon>Viridiplantae</taxon>
        <taxon>Streptophyta</taxon>
        <taxon>Embryophyta</taxon>
        <taxon>Tracheophyta</taxon>
        <taxon>Spermatophyta</taxon>
        <taxon>Magnoliopsida</taxon>
        <taxon>Liliopsida</taxon>
        <taxon>Poales</taxon>
        <taxon>Poaceae</taxon>
        <taxon>BOP clade</taxon>
        <taxon>Oryzoideae</taxon>
        <taxon>Oryzeae</taxon>
        <taxon>Oryzinae</taxon>
        <taxon>Oryza</taxon>
        <taxon>Oryza sativa</taxon>
    </lineage>
</organism>
<reference evidence="24 25" key="1">
    <citation type="journal article" date="2005" name="PLoS Biol.">
        <title>The genomes of Oryza sativa: a history of duplications.</title>
        <authorList>
            <person name="Yu J."/>
            <person name="Wang J."/>
            <person name="Lin W."/>
            <person name="Li S."/>
            <person name="Li H."/>
            <person name="Zhou J."/>
            <person name="Ni P."/>
            <person name="Dong W."/>
            <person name="Hu S."/>
            <person name="Zeng C."/>
            <person name="Zhang J."/>
            <person name="Zhang Y."/>
            <person name="Li R."/>
            <person name="Xu Z."/>
            <person name="Li S."/>
            <person name="Li X."/>
            <person name="Zheng H."/>
            <person name="Cong L."/>
            <person name="Lin L."/>
            <person name="Yin J."/>
            <person name="Geng J."/>
            <person name="Li G."/>
            <person name="Shi J."/>
            <person name="Liu J."/>
            <person name="Lv H."/>
            <person name="Li J."/>
            <person name="Wang J."/>
            <person name="Deng Y."/>
            <person name="Ran L."/>
            <person name="Shi X."/>
            <person name="Wang X."/>
            <person name="Wu Q."/>
            <person name="Li C."/>
            <person name="Ren X."/>
            <person name="Wang J."/>
            <person name="Wang X."/>
            <person name="Li D."/>
            <person name="Liu D."/>
            <person name="Zhang X."/>
            <person name="Ji Z."/>
            <person name="Zhao W."/>
            <person name="Sun Y."/>
            <person name="Zhang Z."/>
            <person name="Bao J."/>
            <person name="Han Y."/>
            <person name="Dong L."/>
            <person name="Ji J."/>
            <person name="Chen P."/>
            <person name="Wu S."/>
            <person name="Liu J."/>
            <person name="Xiao Y."/>
            <person name="Bu D."/>
            <person name="Tan J."/>
            <person name="Yang L."/>
            <person name="Ye C."/>
            <person name="Zhang J."/>
            <person name="Xu J."/>
            <person name="Zhou Y."/>
            <person name="Yu Y."/>
            <person name="Zhang B."/>
            <person name="Zhuang S."/>
            <person name="Wei H."/>
            <person name="Liu B."/>
            <person name="Lei M."/>
            <person name="Yu H."/>
            <person name="Li Y."/>
            <person name="Xu H."/>
            <person name="Wei S."/>
            <person name="He X."/>
            <person name="Fang L."/>
            <person name="Zhang Z."/>
            <person name="Zhang Y."/>
            <person name="Huang X."/>
            <person name="Su Z."/>
            <person name="Tong W."/>
            <person name="Li J."/>
            <person name="Tong Z."/>
            <person name="Li S."/>
            <person name="Ye J."/>
            <person name="Wang L."/>
            <person name="Fang L."/>
            <person name="Lei T."/>
            <person name="Chen C."/>
            <person name="Chen H."/>
            <person name="Xu Z."/>
            <person name="Li H."/>
            <person name="Huang H."/>
            <person name="Zhang F."/>
            <person name="Xu H."/>
            <person name="Li N."/>
            <person name="Zhao C."/>
            <person name="Li S."/>
            <person name="Dong L."/>
            <person name="Huang Y."/>
            <person name="Li L."/>
            <person name="Xi Y."/>
            <person name="Qi Q."/>
            <person name="Li W."/>
            <person name="Zhang B."/>
            <person name="Hu W."/>
            <person name="Zhang Y."/>
            <person name="Tian X."/>
            <person name="Jiao Y."/>
            <person name="Liang X."/>
            <person name="Jin J."/>
            <person name="Gao L."/>
            <person name="Zheng W."/>
            <person name="Hao B."/>
            <person name="Liu S."/>
            <person name="Wang W."/>
            <person name="Yuan L."/>
            <person name="Cao M."/>
            <person name="McDermott J."/>
            <person name="Samudrala R."/>
            <person name="Wang J."/>
            <person name="Wong G.K."/>
            <person name="Yang H."/>
        </authorList>
    </citation>
    <scope>NUCLEOTIDE SEQUENCE [LARGE SCALE GENOMIC DNA]</scope>
    <source>
        <strain evidence="25">cv. 93-11</strain>
    </source>
</reference>
<dbReference type="InterPro" id="IPR008271">
    <property type="entry name" value="Ser/Thr_kinase_AS"/>
</dbReference>
<dbReference type="Gramene" id="BGIOSGA024876-TA">
    <property type="protein sequence ID" value="BGIOSGA024876-PA"/>
    <property type="gene ID" value="BGIOSGA024876"/>
</dbReference>
<dbReference type="InterPro" id="IPR000719">
    <property type="entry name" value="Prot_kinase_dom"/>
</dbReference>
<evidence type="ECO:0000256" key="19">
    <source>
        <dbReference type="ARBA" id="ARBA00048977"/>
    </source>
</evidence>
<keyword evidence="16" id="KW-0675">Receptor</keyword>
<evidence type="ECO:0000256" key="21">
    <source>
        <dbReference type="SAM" id="Phobius"/>
    </source>
</evidence>
<keyword evidence="6" id="KW-0723">Serine/threonine-protein kinase</keyword>
<keyword evidence="11 20" id="KW-0547">Nucleotide-binding</keyword>
<keyword evidence="12" id="KW-0418">Kinase</keyword>
<keyword evidence="14 21" id="KW-1133">Transmembrane helix</keyword>
<keyword evidence="9 22" id="KW-0732">Signal</keyword>
<dbReference type="InterPro" id="IPR017441">
    <property type="entry name" value="Protein_kinase_ATP_BS"/>
</dbReference>
<dbReference type="EMBL" id="CM000132">
    <property type="protein sequence ID" value="EEC81465.1"/>
    <property type="molecule type" value="Genomic_DNA"/>
</dbReference>
<dbReference type="Gene3D" id="1.10.510.10">
    <property type="entry name" value="Transferase(Phosphotransferase) domain 1"/>
    <property type="match status" value="1"/>
</dbReference>
<dbReference type="PANTHER" id="PTHR27007">
    <property type="match status" value="1"/>
</dbReference>
<evidence type="ECO:0000256" key="10">
    <source>
        <dbReference type="ARBA" id="ARBA00022734"/>
    </source>
</evidence>
<comment type="similarity">
    <text evidence="2">In the N-terminal section; belongs to the leguminous lectin family.</text>
</comment>
<protein>
    <recommendedName>
        <fullName evidence="4">non-specific serine/threonine protein kinase</fullName>
        <ecNumber evidence="4">2.7.11.1</ecNumber>
    </recommendedName>
</protein>
<evidence type="ECO:0000256" key="9">
    <source>
        <dbReference type="ARBA" id="ARBA00022729"/>
    </source>
</evidence>
<dbReference type="GO" id="GO:0004674">
    <property type="term" value="F:protein serine/threonine kinase activity"/>
    <property type="evidence" value="ECO:0007669"/>
    <property type="project" value="UniProtKB-KW"/>
</dbReference>
<dbReference type="CDD" id="cd06899">
    <property type="entry name" value="lectin_legume_LecRK_Arcelin_ConA"/>
    <property type="match status" value="1"/>
</dbReference>
<dbReference type="EC" id="2.7.11.1" evidence="4"/>
<evidence type="ECO:0000256" key="8">
    <source>
        <dbReference type="ARBA" id="ARBA00022692"/>
    </source>
</evidence>
<feature type="binding site" evidence="20">
    <location>
        <position position="339"/>
    </location>
    <ligand>
        <name>ATP</name>
        <dbReference type="ChEBI" id="CHEBI:30616"/>
    </ligand>
</feature>
<keyword evidence="25" id="KW-1185">Reference proteome</keyword>
<dbReference type="Pfam" id="PF00069">
    <property type="entry name" value="Pkinase"/>
    <property type="match status" value="1"/>
</dbReference>
<dbReference type="Proteomes" id="UP000007015">
    <property type="component" value="Chromosome 7"/>
</dbReference>
<keyword evidence="17" id="KW-0325">Glycoprotein</keyword>
<keyword evidence="15 21" id="KW-0472">Membrane</keyword>
<dbReference type="GO" id="GO:0030246">
    <property type="term" value="F:carbohydrate binding"/>
    <property type="evidence" value="ECO:0007669"/>
    <property type="project" value="UniProtKB-KW"/>
</dbReference>
<dbReference type="Pfam" id="PF00139">
    <property type="entry name" value="Lectin_legB"/>
    <property type="match status" value="1"/>
</dbReference>
<comment type="catalytic activity">
    <reaction evidence="18">
        <text>L-threonyl-[protein] + ATP = O-phospho-L-threonyl-[protein] + ADP + H(+)</text>
        <dbReference type="Rhea" id="RHEA:46608"/>
        <dbReference type="Rhea" id="RHEA-COMP:11060"/>
        <dbReference type="Rhea" id="RHEA-COMP:11605"/>
        <dbReference type="ChEBI" id="CHEBI:15378"/>
        <dbReference type="ChEBI" id="CHEBI:30013"/>
        <dbReference type="ChEBI" id="CHEBI:30616"/>
        <dbReference type="ChEBI" id="CHEBI:61977"/>
        <dbReference type="ChEBI" id="CHEBI:456216"/>
        <dbReference type="EC" id="2.7.11.1"/>
    </reaction>
    <physiologicalReaction direction="left-to-right" evidence="18">
        <dbReference type="Rhea" id="RHEA:46609"/>
    </physiologicalReaction>
</comment>
<dbReference type="SUPFAM" id="SSF56112">
    <property type="entry name" value="Protein kinase-like (PK-like)"/>
    <property type="match status" value="1"/>
</dbReference>
<comment type="similarity">
    <text evidence="3">In the C-terminal section; belongs to the protein kinase superfamily. Ser/Thr protein kinase family.</text>
</comment>